<reference evidence="3 4" key="1">
    <citation type="submission" date="2017-11" db="EMBL/GenBank/DDBJ databases">
        <title>Draft genome of actinobacteria isolated from guarana (Paullinia cupana (Mart.) Ducke.</title>
        <authorList>
            <person name="Siqueira K.A."/>
            <person name="Liotti R.G."/>
            <person name="Mendes T.A.O."/>
            <person name="Soares M.A."/>
        </authorList>
    </citation>
    <scope>NUCLEOTIDE SEQUENCE [LARGE SCALE GENOMIC DNA]</scope>
    <source>
        <strain evidence="3 4">193</strain>
    </source>
</reference>
<name>A0A3M0I349_9ACTN</name>
<feature type="region of interest" description="Disordered" evidence="1">
    <location>
        <begin position="1"/>
        <end position="48"/>
    </location>
</feature>
<feature type="compositionally biased region" description="Basic and acidic residues" evidence="1">
    <location>
        <begin position="1"/>
        <end position="16"/>
    </location>
</feature>
<evidence type="ECO:0000256" key="1">
    <source>
        <dbReference type="SAM" id="MobiDB-lite"/>
    </source>
</evidence>
<keyword evidence="2" id="KW-0472">Membrane</keyword>
<dbReference type="AlphaFoldDB" id="A0A3M0I349"/>
<feature type="compositionally biased region" description="Basic residues" evidence="1">
    <location>
        <begin position="23"/>
        <end position="43"/>
    </location>
</feature>
<feature type="compositionally biased region" description="Low complexity" evidence="1">
    <location>
        <begin position="90"/>
        <end position="103"/>
    </location>
</feature>
<evidence type="ECO:0000313" key="3">
    <source>
        <dbReference type="EMBL" id="RMB84061.1"/>
    </source>
</evidence>
<feature type="compositionally biased region" description="Pro residues" evidence="1">
    <location>
        <begin position="74"/>
        <end position="88"/>
    </location>
</feature>
<accession>A0A3M0I349</accession>
<organism evidence="3 4">
    <name type="scientific">Streptomyces shenzhenensis</name>
    <dbReference type="NCBI Taxonomy" id="943815"/>
    <lineage>
        <taxon>Bacteria</taxon>
        <taxon>Bacillati</taxon>
        <taxon>Actinomycetota</taxon>
        <taxon>Actinomycetes</taxon>
        <taxon>Kitasatosporales</taxon>
        <taxon>Streptomycetaceae</taxon>
        <taxon>Streptomyces</taxon>
    </lineage>
</organism>
<proteinExistence type="predicted"/>
<keyword evidence="4" id="KW-1185">Reference proteome</keyword>
<comment type="caution">
    <text evidence="3">The sequence shown here is derived from an EMBL/GenBank/DDBJ whole genome shotgun (WGS) entry which is preliminary data.</text>
</comment>
<keyword evidence="2" id="KW-0812">Transmembrane</keyword>
<dbReference type="EMBL" id="PENI01000013">
    <property type="protein sequence ID" value="RMB84061.1"/>
    <property type="molecule type" value="Genomic_DNA"/>
</dbReference>
<feature type="compositionally biased region" description="Polar residues" evidence="1">
    <location>
        <begin position="110"/>
        <end position="129"/>
    </location>
</feature>
<gene>
    <name evidence="3" type="ORF">CTZ28_21405</name>
</gene>
<evidence type="ECO:0000256" key="2">
    <source>
        <dbReference type="SAM" id="Phobius"/>
    </source>
</evidence>
<dbReference type="Proteomes" id="UP000270471">
    <property type="component" value="Unassembled WGS sequence"/>
</dbReference>
<feature type="transmembrane region" description="Helical" evidence="2">
    <location>
        <begin position="45"/>
        <end position="64"/>
    </location>
</feature>
<sequence length="129" mass="13697">MDHFERQLARMMHDAEEPAPFGPRHRKRLREGVSARRRARAAKRAVGSVLTLAGLSVGLFLLSGDPTRAEPGEPRPLPATRPSPPSPVMTPGAASPSPTSTETSDPRATATRSPTSAPPSDTETTQNAP</sequence>
<protein>
    <submittedName>
        <fullName evidence="3">Cellulase</fullName>
    </submittedName>
</protein>
<keyword evidence="2" id="KW-1133">Transmembrane helix</keyword>
<evidence type="ECO:0000313" key="4">
    <source>
        <dbReference type="Proteomes" id="UP000270471"/>
    </source>
</evidence>
<feature type="region of interest" description="Disordered" evidence="1">
    <location>
        <begin position="62"/>
        <end position="129"/>
    </location>
</feature>